<organism evidence="1">
    <name type="scientific">Ixodes ricinus</name>
    <name type="common">Common tick</name>
    <name type="synonym">Acarus ricinus</name>
    <dbReference type="NCBI Taxonomy" id="34613"/>
    <lineage>
        <taxon>Eukaryota</taxon>
        <taxon>Metazoa</taxon>
        <taxon>Ecdysozoa</taxon>
        <taxon>Arthropoda</taxon>
        <taxon>Chelicerata</taxon>
        <taxon>Arachnida</taxon>
        <taxon>Acari</taxon>
        <taxon>Parasitiformes</taxon>
        <taxon>Ixodida</taxon>
        <taxon>Ixodoidea</taxon>
        <taxon>Ixodidae</taxon>
        <taxon>Ixodinae</taxon>
        <taxon>Ixodes</taxon>
    </lineage>
</organism>
<name>A0A0K8RQ44_IXORI</name>
<protein>
    <submittedName>
        <fullName evidence="1">Uncharacterized protein</fullName>
    </submittedName>
</protein>
<dbReference type="EMBL" id="GADI01000637">
    <property type="protein sequence ID" value="JAA73171.1"/>
    <property type="molecule type" value="mRNA"/>
</dbReference>
<proteinExistence type="evidence at transcript level"/>
<dbReference type="AlphaFoldDB" id="A0A0K8RQ44"/>
<reference evidence="1" key="1">
    <citation type="submission" date="2012-12" db="EMBL/GenBank/DDBJ databases">
        <title>Identification and characterization of a phenylalanine ammonia-lyase gene family in Isatis indigotica Fort.</title>
        <authorList>
            <person name="Liu Q."/>
            <person name="Chen J."/>
            <person name="Zhou X."/>
            <person name="Di P."/>
            <person name="Xiao Y."/>
            <person name="Xuan H."/>
            <person name="Zhang L."/>
            <person name="Chen W."/>
        </authorList>
    </citation>
    <scope>NUCLEOTIDE SEQUENCE</scope>
    <source>
        <tissue evidence="1">Salivary gland</tissue>
    </source>
</reference>
<evidence type="ECO:0000313" key="1">
    <source>
        <dbReference type="EMBL" id="JAA73171.1"/>
    </source>
</evidence>
<feature type="non-terminal residue" evidence="1">
    <location>
        <position position="1"/>
    </location>
</feature>
<accession>A0A0K8RQ44</accession>
<sequence length="184" mass="21351">YPGTEGKVKATRSRPSSGSWFGFAHSRRYLSCLCRFQPYRSRLEVVARSGSGRGPAGRSFCLRVARRVAADRCRRRCWLGRCCGRRFFLGRFPFGGVLEFLFRDATRVDEHENSDYDEHHDDGDHERRLAVHPSPCWVVDICRVGVHDTLWTALFKSADLFWATRMYCSKRLLPVRNQCCLNRN</sequence>